<keyword evidence="1 2" id="KW-0129">CBS domain</keyword>
<dbReference type="KEGG" id="tse:THMIRHAS_10850"/>
<proteinExistence type="predicted"/>
<evidence type="ECO:0000313" key="4">
    <source>
        <dbReference type="EMBL" id="BBP45712.1"/>
    </source>
</evidence>
<dbReference type="InterPro" id="IPR000644">
    <property type="entry name" value="CBS_dom"/>
</dbReference>
<dbReference type="PANTHER" id="PTHR43080:SF2">
    <property type="entry name" value="CBS DOMAIN-CONTAINING PROTEIN"/>
    <property type="match status" value="1"/>
</dbReference>
<organism evidence="4 5">
    <name type="scientific">Thiosulfatimonas sediminis</name>
    <dbReference type="NCBI Taxonomy" id="2675054"/>
    <lineage>
        <taxon>Bacteria</taxon>
        <taxon>Pseudomonadati</taxon>
        <taxon>Pseudomonadota</taxon>
        <taxon>Gammaproteobacteria</taxon>
        <taxon>Thiotrichales</taxon>
        <taxon>Piscirickettsiaceae</taxon>
        <taxon>Thiosulfatimonas</taxon>
    </lineage>
</organism>
<dbReference type="Pfam" id="PF00571">
    <property type="entry name" value="CBS"/>
    <property type="match status" value="2"/>
</dbReference>
<reference evidence="5" key="1">
    <citation type="submission" date="2019-11" db="EMBL/GenBank/DDBJ databases">
        <title>Isolation and characterization of two novel species in the genus Thiomicrorhabdus.</title>
        <authorList>
            <person name="Mochizuki J."/>
            <person name="Kojima H."/>
            <person name="Fukui M."/>
        </authorList>
    </citation>
    <scope>NUCLEOTIDE SEQUENCE [LARGE SCALE GENOMIC DNA]</scope>
    <source>
        <strain evidence="5">aks77</strain>
    </source>
</reference>
<dbReference type="SUPFAM" id="SSF54631">
    <property type="entry name" value="CBS-domain pair"/>
    <property type="match status" value="1"/>
</dbReference>
<dbReference type="SMART" id="SM00116">
    <property type="entry name" value="CBS"/>
    <property type="match status" value="2"/>
</dbReference>
<dbReference type="InterPro" id="IPR051257">
    <property type="entry name" value="Diverse_CBS-Domain"/>
</dbReference>
<dbReference type="AlphaFoldDB" id="A0A6F8PU94"/>
<protein>
    <recommendedName>
        <fullName evidence="3">CBS domain-containing protein</fullName>
    </recommendedName>
</protein>
<gene>
    <name evidence="4" type="ORF">THMIRHAS_10850</name>
</gene>
<sequence>MFVVYSPEGQSLAASAQNLSMLRVDPSKRINKIEDAWLDELQPDEKSLLGQSSKALQAYQQNRKESQHRVVVKVLEIMSEPLISIHQQADLAQAFARMAEMKINYLPVLDDRRLIGLLTREQLLRKVLIGDDGALEFGGEKPVFEIMQRQVVTTDLSTDIRQVAQVFTQYNLGALVIMDAFKHPVGIVTRGDLIKRLAKEPPLELYV</sequence>
<dbReference type="EMBL" id="AP021889">
    <property type="protein sequence ID" value="BBP45712.1"/>
    <property type="molecule type" value="Genomic_DNA"/>
</dbReference>
<accession>A0A6F8PU94</accession>
<evidence type="ECO:0000259" key="3">
    <source>
        <dbReference type="PROSITE" id="PS51371"/>
    </source>
</evidence>
<dbReference type="Proteomes" id="UP000501726">
    <property type="component" value="Chromosome"/>
</dbReference>
<evidence type="ECO:0000256" key="2">
    <source>
        <dbReference type="PROSITE-ProRule" id="PRU00703"/>
    </source>
</evidence>
<dbReference type="Gene3D" id="3.10.580.10">
    <property type="entry name" value="CBS-domain"/>
    <property type="match status" value="1"/>
</dbReference>
<feature type="domain" description="CBS" evidence="3">
    <location>
        <begin position="147"/>
        <end position="205"/>
    </location>
</feature>
<feature type="domain" description="CBS" evidence="3">
    <location>
        <begin position="78"/>
        <end position="133"/>
    </location>
</feature>
<dbReference type="RefSeq" id="WP_173271658.1">
    <property type="nucleotide sequence ID" value="NZ_AP021889.1"/>
</dbReference>
<evidence type="ECO:0000313" key="5">
    <source>
        <dbReference type="Proteomes" id="UP000501726"/>
    </source>
</evidence>
<dbReference type="PANTHER" id="PTHR43080">
    <property type="entry name" value="CBS DOMAIN-CONTAINING PROTEIN CBSX3, MITOCHONDRIAL"/>
    <property type="match status" value="1"/>
</dbReference>
<dbReference type="InterPro" id="IPR046342">
    <property type="entry name" value="CBS_dom_sf"/>
</dbReference>
<name>A0A6F8PU94_9GAMM</name>
<evidence type="ECO:0000256" key="1">
    <source>
        <dbReference type="ARBA" id="ARBA00023122"/>
    </source>
</evidence>
<dbReference type="PROSITE" id="PS51371">
    <property type="entry name" value="CBS"/>
    <property type="match status" value="2"/>
</dbReference>
<keyword evidence="5" id="KW-1185">Reference proteome</keyword>